<dbReference type="InParanoid" id="A0A1D3CUZ3"/>
<proteinExistence type="predicted"/>
<gene>
    <name evidence="2" type="ORF">cyc_03677</name>
</gene>
<dbReference type="EMBL" id="JROU02001851">
    <property type="protein sequence ID" value="OEH75010.1"/>
    <property type="molecule type" value="Genomic_DNA"/>
</dbReference>
<evidence type="ECO:0000313" key="2">
    <source>
        <dbReference type="EMBL" id="OEH75010.1"/>
    </source>
</evidence>
<feature type="region of interest" description="Disordered" evidence="1">
    <location>
        <begin position="173"/>
        <end position="194"/>
    </location>
</feature>
<accession>A0A1D3CUZ3</accession>
<name>A0A1D3CUZ3_9EIME</name>
<dbReference type="VEuPathDB" id="ToxoDB:LOC34620335"/>
<protein>
    <submittedName>
        <fullName evidence="2">Uncharacterized protein</fullName>
    </submittedName>
</protein>
<organism evidence="2 3">
    <name type="scientific">Cyclospora cayetanensis</name>
    <dbReference type="NCBI Taxonomy" id="88456"/>
    <lineage>
        <taxon>Eukaryota</taxon>
        <taxon>Sar</taxon>
        <taxon>Alveolata</taxon>
        <taxon>Apicomplexa</taxon>
        <taxon>Conoidasida</taxon>
        <taxon>Coccidia</taxon>
        <taxon>Eucoccidiorida</taxon>
        <taxon>Eimeriorina</taxon>
        <taxon>Eimeriidae</taxon>
        <taxon>Cyclospora</taxon>
    </lineage>
</organism>
<dbReference type="AlphaFoldDB" id="A0A1D3CUZ3"/>
<evidence type="ECO:0000313" key="3">
    <source>
        <dbReference type="Proteomes" id="UP000095192"/>
    </source>
</evidence>
<dbReference type="VEuPathDB" id="ToxoDB:cyc_03677"/>
<comment type="caution">
    <text evidence="2">The sequence shown here is derived from an EMBL/GenBank/DDBJ whole genome shotgun (WGS) entry which is preliminary data.</text>
</comment>
<keyword evidence="3" id="KW-1185">Reference proteome</keyword>
<feature type="compositionally biased region" description="Basic and acidic residues" evidence="1">
    <location>
        <begin position="180"/>
        <end position="194"/>
    </location>
</feature>
<dbReference type="Proteomes" id="UP000095192">
    <property type="component" value="Unassembled WGS sequence"/>
</dbReference>
<evidence type="ECO:0000256" key="1">
    <source>
        <dbReference type="SAM" id="MobiDB-lite"/>
    </source>
</evidence>
<reference evidence="2 3" key="1">
    <citation type="journal article" date="2016" name="BMC Genomics">
        <title>Comparative genomics reveals Cyclospora cayetanensis possesses coccidia-like metabolism and invasion components but unique surface antigens.</title>
        <authorList>
            <person name="Liu S."/>
            <person name="Wang L."/>
            <person name="Zheng H."/>
            <person name="Xu Z."/>
            <person name="Roellig D.M."/>
            <person name="Li N."/>
            <person name="Frace M.A."/>
            <person name="Tang K."/>
            <person name="Arrowood M.J."/>
            <person name="Moss D.M."/>
            <person name="Zhang L."/>
            <person name="Feng Y."/>
            <person name="Xiao L."/>
        </authorList>
    </citation>
    <scope>NUCLEOTIDE SEQUENCE [LARGE SCALE GENOMIC DNA]</scope>
    <source>
        <strain evidence="2 3">CHN_HEN01</strain>
    </source>
</reference>
<sequence length="615" mass="66374">MLGKVKNCIDGQQLSEMPTKADSEAPEGSTAVFSWLVDRGVDLSRCLFFNKTSSLEKVSQIHAALAAVLPGVDFVLLFTGDPSSPYLCIKASSAAAAEDPAVAALASHRPPECLYSSLILYLPPTPRNECFHFDHRAAAVAAVEYKQQLRTPPTAAAVVKQQQQRQKRIEQLRSARFQRRGGESGDDDRRNAADERIDDAGGCGCIDIGVPSLHDVSDLKQINERVAQAEQIRGRHIQPCRLFSSLPACAQLINQFACGRWKFTLPLPKPQTQTDVDAVDLFRSGSSVPTMFEVMRPMSPFGVTWYFVGPQESVSGNSGAAAGKSGKAVKVQGILSYRSPMGVLSVCPEAVKTSAGRSRVFKQPGEIYAVAVAQQNKESISQAWAEGATLLPQREAALLMLAFLPGSSQVELTVKASVDAPVAITSVEMLEGMRLSQAAHSPILTLSDLLRINILRHLLSKALQGDPQTAAAAAALQQCHRSGSRKHPVDALLEGDGHGELQAALQQVITCCNEPVTPAQVLDHLVRGGAAPDQRIQLLFYRGLPLFRENSRQRSGGKKGSDSSLTCTVPAFEQPHQNEPACLPPYNIISIAQHYDRLLQVRRLDPGVATACAAR</sequence>